<evidence type="ECO:0000256" key="2">
    <source>
        <dbReference type="ARBA" id="ARBA00022737"/>
    </source>
</evidence>
<dbReference type="InterPro" id="IPR003591">
    <property type="entry name" value="Leu-rich_rpt_typical-subtyp"/>
</dbReference>
<evidence type="ECO:0000256" key="1">
    <source>
        <dbReference type="ARBA" id="ARBA00022614"/>
    </source>
</evidence>
<feature type="region of interest" description="Disordered" evidence="3">
    <location>
        <begin position="1418"/>
        <end position="1441"/>
    </location>
</feature>
<dbReference type="InterPro" id="IPR032675">
    <property type="entry name" value="LRR_dom_sf"/>
</dbReference>
<dbReference type="Gene3D" id="3.80.10.10">
    <property type="entry name" value="Ribonuclease Inhibitor"/>
    <property type="match status" value="7"/>
</dbReference>
<dbReference type="SUPFAM" id="SSF52058">
    <property type="entry name" value="L domain-like"/>
    <property type="match status" value="4"/>
</dbReference>
<dbReference type="Pfam" id="PF12799">
    <property type="entry name" value="LRR_4"/>
    <property type="match status" value="1"/>
</dbReference>
<dbReference type="EMBL" id="CAXDID020000427">
    <property type="protein sequence ID" value="CAL6090379.1"/>
    <property type="molecule type" value="Genomic_DNA"/>
</dbReference>
<keyword evidence="2" id="KW-0677">Repeat</keyword>
<reference evidence="5 6" key="2">
    <citation type="submission" date="2024-07" db="EMBL/GenBank/DDBJ databases">
        <authorList>
            <person name="Akdeniz Z."/>
        </authorList>
    </citation>
    <scope>NUCLEOTIDE SEQUENCE [LARGE SCALE GENOMIC DNA]</scope>
</reference>
<organism evidence="4">
    <name type="scientific">Hexamita inflata</name>
    <dbReference type="NCBI Taxonomy" id="28002"/>
    <lineage>
        <taxon>Eukaryota</taxon>
        <taxon>Metamonada</taxon>
        <taxon>Diplomonadida</taxon>
        <taxon>Hexamitidae</taxon>
        <taxon>Hexamitinae</taxon>
        <taxon>Hexamita</taxon>
    </lineage>
</organism>
<dbReference type="InterPro" id="IPR001611">
    <property type="entry name" value="Leu-rich_rpt"/>
</dbReference>
<dbReference type="SMART" id="SM00365">
    <property type="entry name" value="LRR_SD22"/>
    <property type="match status" value="16"/>
</dbReference>
<dbReference type="PANTHER" id="PTHR46652:SF3">
    <property type="entry name" value="LEUCINE-RICH REPEAT-CONTAINING PROTEIN 9"/>
    <property type="match status" value="1"/>
</dbReference>
<dbReference type="PROSITE" id="PS51450">
    <property type="entry name" value="LRR"/>
    <property type="match status" value="10"/>
</dbReference>
<dbReference type="PANTHER" id="PTHR46652">
    <property type="entry name" value="LEUCINE-RICH REPEAT AND IQ DOMAIN-CONTAINING PROTEIN 1-RELATED"/>
    <property type="match status" value="1"/>
</dbReference>
<dbReference type="Proteomes" id="UP001642409">
    <property type="component" value="Unassembled WGS sequence"/>
</dbReference>
<gene>
    <name evidence="4" type="ORF">HINF_LOCUS13303</name>
    <name evidence="5" type="ORF">HINF_LOCUS65282</name>
</gene>
<proteinExistence type="predicted"/>
<evidence type="ECO:0000313" key="5">
    <source>
        <dbReference type="EMBL" id="CAL6090379.1"/>
    </source>
</evidence>
<sequence length="1441" mass="165903">MSQQQYLVSKKEDLYKKDIEKYVNVTIVNIYFKKLDHIPVHIQVLKINSCSLQSLKNLCNLVNIKHLDIRDNLINDISEIIIHQELTYLDIANNFVILIDPIAALKKLISLHTNNNMILNFEPVISHGNFLPSWISPQQLLQPEEVANTLTPGSTNQNVNNLIQVENEKRKNSKYHFKMISLVSPLVQNNKLNIQNESKIYDLLFSDYLRIDTLSLNNCPNVCFDQVPVKIKHLSLVCCGLNNISGVEKMSQLESIDLSGNNLVKCEVLKDMKKLKAINLTNNKIIDLKHIKEYIQHQNVLVSKQAKPRIADYKQHLGQEVTEAQVQEMVSEMEENAVSNEEIIYDTEMLQKYKDKVKNGVLEINQDQNLYSTEFAEYIGYENQNRVTELRIISCYNLKLDCCPKSSVKSLSINKCNLRDLDGIQLMTQLTELNLSLNQISDISLLAPLTNLTSLDLGQNNIECVTVLSDLKQLVYLDLSENLIAELSSLRNLLNLQILDVSYNNLKSLNDLSSLSNILHLNITQTNTCNIDSLAKMTKLTHLLMSSNKIISIQILDNFTELNDLRLENNFIQDFEPIAKHKFANKNWVRQQNVPTETDFMNAFNCNQFEVSKLIMKNKEKKEISDNKYFLIKKYENQVVNNSLKVNGEMQLNNLQFTDVLKLTELEAVNSQTINFADQQIPILLLKLKLNNCTFKDQFMGLNSITGIYQMEQLVELDLSFNKIRDVSEIGNLTNLKKLFLQNNDIHRINELRNLTKLMQLNISNNKIIFSEPLNQLKIQLLIDNNIVMDNVALKNQQKPQLINYKTFLGPNSTENQVKELSTIVPFDYNYNLLMTQKYSTAVKNSELKIENDTVLTDFGFTSEIKATSLTVLNCKNVKLPVIQNVKYFKTSGGALVDYSEVKLNKVPSQIKVLTINNCELNDLTGIELLAQLQKLELFNNGFNSVKPICSLVNVTSLTINNSKLTNVIGIENMKQLTYLNLKDNQIVLIEPVKHLPNLKQLLLNNNFIHDLNTITTHQNYIFEWINYQKIISDTDIQNYLTDINNTLNLNDFKTILLQKKVQTDELIAERMAQNDLRTKYQPQIKNGLLTINGDQNIKNIYFVDWLEINNLVLNNCSSLEFNLTPTKITLLNVNSCRLTNLTGIKNMKQLQTLILVSNCQISCIKPVFSLSQITLLTINNTAITSIAGIEQMRQLQYVDLRDNCIISCEPLKHLVNLQMLFVDNNCIQDLEFITTLPNYKLDWIYYQRTPTQSDIQNYQQLFNIGAEFTKHFELQLKKTMELIRTGPEQYEQKMVQKYQGSVLGNQLRIENDAELKDFKFVEKFNINWLKIERCPNVRFWRTPNNITELNDVIYCGIKSVRGIEKMKQLKTLRFQQNNVVDISCIKELPNLIWLNVDANKIIDFSPVQHLIKLSQVNSGNGGQQSTKPTQQEIEDSKKMW</sequence>
<comment type="caution">
    <text evidence="4">The sequence shown here is derived from an EMBL/GenBank/DDBJ whole genome shotgun (WGS) entry which is preliminary data.</text>
</comment>
<name>A0AA86NTB6_9EUKA</name>
<feature type="compositionally biased region" description="Polar residues" evidence="3">
    <location>
        <begin position="1418"/>
        <end position="1432"/>
    </location>
</feature>
<keyword evidence="1" id="KW-0433">Leucine-rich repeat</keyword>
<evidence type="ECO:0000313" key="6">
    <source>
        <dbReference type="Proteomes" id="UP001642409"/>
    </source>
</evidence>
<evidence type="ECO:0000256" key="3">
    <source>
        <dbReference type="SAM" id="MobiDB-lite"/>
    </source>
</evidence>
<accession>A0AA86NTB6</accession>
<protein>
    <submittedName>
        <fullName evidence="4">Uncharacterized protein</fullName>
    </submittedName>
</protein>
<dbReference type="InterPro" id="IPR025875">
    <property type="entry name" value="Leu-rich_rpt_4"/>
</dbReference>
<dbReference type="SMART" id="SM00369">
    <property type="entry name" value="LRR_TYP"/>
    <property type="match status" value="12"/>
</dbReference>
<evidence type="ECO:0000313" key="4">
    <source>
        <dbReference type="EMBL" id="CAI9925658.1"/>
    </source>
</evidence>
<reference evidence="4" key="1">
    <citation type="submission" date="2023-06" db="EMBL/GenBank/DDBJ databases">
        <authorList>
            <person name="Kurt Z."/>
        </authorList>
    </citation>
    <scope>NUCLEOTIDE SEQUENCE</scope>
</reference>
<dbReference type="EMBL" id="CATOUU010000346">
    <property type="protein sequence ID" value="CAI9925658.1"/>
    <property type="molecule type" value="Genomic_DNA"/>
</dbReference>
<keyword evidence="6" id="KW-1185">Reference proteome</keyword>
<dbReference type="InterPro" id="IPR050836">
    <property type="entry name" value="SDS22/Internalin_LRR"/>
</dbReference>